<dbReference type="InterPro" id="IPR014198">
    <property type="entry name" value="Spore_III_AB"/>
</dbReference>
<name>A0A317KZ90_9BACI</name>
<reference evidence="2 3" key="1">
    <citation type="submission" date="2018-05" db="EMBL/GenBank/DDBJ databases">
        <title>Genomic analysis of Gracilibacillus dipsosauri DD1 reveals novel features of a salt-tolerant amylase.</title>
        <authorList>
            <person name="Deutch C.E."/>
            <person name="Yang S."/>
        </authorList>
    </citation>
    <scope>NUCLEOTIDE SEQUENCE [LARGE SCALE GENOMIC DNA]</scope>
    <source>
        <strain evidence="2 3">DD1</strain>
    </source>
</reference>
<keyword evidence="1" id="KW-1133">Transmembrane helix</keyword>
<dbReference type="AlphaFoldDB" id="A0A317KZ90"/>
<accession>A0A317KZ90</accession>
<dbReference type="Proteomes" id="UP000245624">
    <property type="component" value="Unassembled WGS sequence"/>
</dbReference>
<keyword evidence="1" id="KW-0472">Membrane</keyword>
<sequence length="170" mass="19878">MKWIGAILIIITFFWIGIEFANRMEKRPKLIRTLKNALLILEAEIVYSQTAVQDACIHISKQVPQPIALFFEQVGLRLKNENRELYSIWEQEVELFWNSVPLFSDEKEIMKQFGRTLGQHDTVQQQKYIQLALTHLNNKHTEAEEMYQRYGKISKSLGFLTGILIALLLL</sequence>
<dbReference type="NCBIfam" id="TIGR02833">
    <property type="entry name" value="spore_III_AB"/>
    <property type="match status" value="1"/>
</dbReference>
<proteinExistence type="predicted"/>
<dbReference type="OrthoDB" id="1957909at2"/>
<dbReference type="Pfam" id="PF09548">
    <property type="entry name" value="Spore_III_AB"/>
    <property type="match status" value="1"/>
</dbReference>
<organism evidence="2 3">
    <name type="scientific">Gracilibacillus dipsosauri</name>
    <dbReference type="NCBI Taxonomy" id="178340"/>
    <lineage>
        <taxon>Bacteria</taxon>
        <taxon>Bacillati</taxon>
        <taxon>Bacillota</taxon>
        <taxon>Bacilli</taxon>
        <taxon>Bacillales</taxon>
        <taxon>Bacillaceae</taxon>
        <taxon>Gracilibacillus</taxon>
    </lineage>
</organism>
<protein>
    <submittedName>
        <fullName evidence="2">Stage III sporulation protein SpoAB</fullName>
    </submittedName>
</protein>
<dbReference type="PIRSF" id="PIRSF021435">
    <property type="entry name" value="SpoIIIAB"/>
    <property type="match status" value="1"/>
</dbReference>
<gene>
    <name evidence="2" type="ORF">DLJ74_08900</name>
</gene>
<dbReference type="EMBL" id="QGTD01000008">
    <property type="protein sequence ID" value="PWU68546.1"/>
    <property type="molecule type" value="Genomic_DNA"/>
</dbReference>
<keyword evidence="3" id="KW-1185">Reference proteome</keyword>
<evidence type="ECO:0000256" key="1">
    <source>
        <dbReference type="SAM" id="Phobius"/>
    </source>
</evidence>
<feature type="transmembrane region" description="Helical" evidence="1">
    <location>
        <begin position="6"/>
        <end position="22"/>
    </location>
</feature>
<comment type="caution">
    <text evidence="2">The sequence shown here is derived from an EMBL/GenBank/DDBJ whole genome shotgun (WGS) entry which is preliminary data.</text>
</comment>
<evidence type="ECO:0000313" key="2">
    <source>
        <dbReference type="EMBL" id="PWU68546.1"/>
    </source>
</evidence>
<dbReference type="RefSeq" id="WP_109984195.1">
    <property type="nucleotide sequence ID" value="NZ_JAJUIE010000002.1"/>
</dbReference>
<keyword evidence="1" id="KW-0812">Transmembrane</keyword>
<evidence type="ECO:0000313" key="3">
    <source>
        <dbReference type="Proteomes" id="UP000245624"/>
    </source>
</evidence>